<proteinExistence type="predicted"/>
<gene>
    <name evidence="3" type="ORF">D4A81_07355</name>
</gene>
<keyword evidence="4" id="KW-1185">Reference proteome</keyword>
<dbReference type="Gene3D" id="3.40.190.10">
    <property type="entry name" value="Periplasmic binding protein-like II"/>
    <property type="match status" value="2"/>
</dbReference>
<name>A0A385Q0T3_9FIRM</name>
<dbReference type="InterPro" id="IPR006059">
    <property type="entry name" value="SBP"/>
</dbReference>
<protein>
    <submittedName>
        <fullName evidence="3">Carbohydrate ABC transporter substrate-binding protein</fullName>
    </submittedName>
</protein>
<evidence type="ECO:0000256" key="1">
    <source>
        <dbReference type="SAM" id="MobiDB-lite"/>
    </source>
</evidence>
<evidence type="ECO:0000256" key="2">
    <source>
        <dbReference type="SAM" id="SignalP"/>
    </source>
</evidence>
<dbReference type="Pfam" id="PF13416">
    <property type="entry name" value="SBP_bac_8"/>
    <property type="match status" value="1"/>
</dbReference>
<dbReference type="KEGG" id="lua:D4A81_07355"/>
<dbReference type="Proteomes" id="UP000265562">
    <property type="component" value="Chromosome"/>
</dbReference>
<sequence>MKKVVNLFSTVALSLCFLCACGGNSATTSGGDGSVKSGSGNESSENATPEVKQADAGSKLNADIVYWSSYTESSNYGQSIKAAADAFMKENPGVKISISFQGTDISSTLTPALQAGNNITMFEANSDNVVRLWKDYLMDLGEFYEKTYPQTGGKSYADSILPAYEKLAKTQGDGKYVYFPYTPQFLNVWYNKDIFEECGITEKPKTWDEMMEVCATLKKNGYTPFTSDQNHIDYNLSLYLERLLGAEGTNELANGDGSAWDNPEVLKAVKKFEDAASKGYWAENIMTVVTPEAQQEMVLDKKIAMYVCGSWMPNNVRESAGDDFRWGSFTYPLVENGADDGSSLCYGCYGIAINKNATAEEAEACAAFATYLTLGEWGDYMVKNCNAIPITNDPNVKWPKMIADAEHIYDGITNRWPAHGHMRTNGDFLPVFQSACTKLYGGKMTAEEFIAECKAYFK</sequence>
<keyword evidence="2" id="KW-0732">Signal</keyword>
<evidence type="ECO:0000313" key="4">
    <source>
        <dbReference type="Proteomes" id="UP000265562"/>
    </source>
</evidence>
<dbReference type="OrthoDB" id="367242at2"/>
<dbReference type="PROSITE" id="PS51257">
    <property type="entry name" value="PROKAR_LIPOPROTEIN"/>
    <property type="match status" value="1"/>
</dbReference>
<feature type="region of interest" description="Disordered" evidence="1">
    <location>
        <begin position="27"/>
        <end position="54"/>
    </location>
</feature>
<reference evidence="3 4" key="1">
    <citation type="submission" date="2018-09" db="EMBL/GenBank/DDBJ databases">
        <title>Genome sequencing of Lachnoanaerobaculum umeaense DSM 23576.</title>
        <authorList>
            <person name="Kook J.-K."/>
            <person name="Park S.-N."/>
            <person name="Lim Y.K."/>
        </authorList>
    </citation>
    <scope>NUCLEOTIDE SEQUENCE [LARGE SCALE GENOMIC DNA]</scope>
    <source>
        <strain evidence="4">DSM 23576 \ CCUG 58757</strain>
    </source>
</reference>
<dbReference type="PANTHER" id="PTHR43649">
    <property type="entry name" value="ARABINOSE-BINDING PROTEIN-RELATED"/>
    <property type="match status" value="1"/>
</dbReference>
<evidence type="ECO:0000313" key="3">
    <source>
        <dbReference type="EMBL" id="AYA99766.1"/>
    </source>
</evidence>
<dbReference type="AlphaFoldDB" id="A0A385Q0T3"/>
<dbReference type="SUPFAM" id="SSF53850">
    <property type="entry name" value="Periplasmic binding protein-like II"/>
    <property type="match status" value="1"/>
</dbReference>
<organism evidence="3 4">
    <name type="scientific">Lachnoanaerobaculum umeaense</name>
    <dbReference type="NCBI Taxonomy" id="617123"/>
    <lineage>
        <taxon>Bacteria</taxon>
        <taxon>Bacillati</taxon>
        <taxon>Bacillota</taxon>
        <taxon>Clostridia</taxon>
        <taxon>Lachnospirales</taxon>
        <taxon>Lachnospiraceae</taxon>
        <taxon>Lachnoanaerobaculum</taxon>
    </lineage>
</organism>
<dbReference type="RefSeq" id="WP_111524531.1">
    <property type="nucleotide sequence ID" value="NZ_CP032364.1"/>
</dbReference>
<dbReference type="EMBL" id="CP032364">
    <property type="protein sequence ID" value="AYA99766.1"/>
    <property type="molecule type" value="Genomic_DNA"/>
</dbReference>
<feature type="signal peptide" evidence="2">
    <location>
        <begin position="1"/>
        <end position="25"/>
    </location>
</feature>
<accession>A0A385Q0T3</accession>
<dbReference type="PANTHER" id="PTHR43649:SF12">
    <property type="entry name" value="DIACETYLCHITOBIOSE BINDING PROTEIN DASA"/>
    <property type="match status" value="1"/>
</dbReference>
<feature type="chain" id="PRO_5043601893" evidence="2">
    <location>
        <begin position="26"/>
        <end position="458"/>
    </location>
</feature>
<dbReference type="InterPro" id="IPR050490">
    <property type="entry name" value="Bact_solute-bd_prot1"/>
</dbReference>